<name>A0A450XCR2_9GAMM</name>
<dbReference type="AlphaFoldDB" id="A0A450XCR2"/>
<evidence type="ECO:0000313" key="1">
    <source>
        <dbReference type="EMBL" id="VFK10713.1"/>
    </source>
</evidence>
<proteinExistence type="predicted"/>
<sequence>MRVAIHPTAPNRGCCFIVKSLQMDQNFHRPVILRCARNLFVLVKRRTHSSPYGRDDNAFFRDGILVPAKPG</sequence>
<reference evidence="2" key="1">
    <citation type="submission" date="2019-02" db="EMBL/GenBank/DDBJ databases">
        <authorList>
            <person name="Gruber-Vodicka R. H."/>
            <person name="Seah K. B. B."/>
        </authorList>
    </citation>
    <scope>NUCLEOTIDE SEQUENCE</scope>
    <source>
        <strain evidence="1">BECK_S312</strain>
        <strain evidence="2">BECK_S426</strain>
    </source>
</reference>
<organism evidence="2">
    <name type="scientific">Candidatus Kentrum sp. LPFa</name>
    <dbReference type="NCBI Taxonomy" id="2126335"/>
    <lineage>
        <taxon>Bacteria</taxon>
        <taxon>Pseudomonadati</taxon>
        <taxon>Pseudomonadota</taxon>
        <taxon>Gammaproteobacteria</taxon>
        <taxon>Candidatus Kentrum</taxon>
    </lineage>
</organism>
<dbReference type="EMBL" id="CAADFP010000042">
    <property type="protein sequence ID" value="VFK27085.1"/>
    <property type="molecule type" value="Genomic_DNA"/>
</dbReference>
<dbReference type="EMBL" id="CAADFM010000042">
    <property type="protein sequence ID" value="VFK10713.1"/>
    <property type="molecule type" value="Genomic_DNA"/>
</dbReference>
<protein>
    <submittedName>
        <fullName evidence="2">Uncharacterized protein</fullName>
    </submittedName>
</protein>
<evidence type="ECO:0000313" key="2">
    <source>
        <dbReference type="EMBL" id="VFK27085.1"/>
    </source>
</evidence>
<gene>
    <name evidence="1" type="ORF">BECKLPF1236A_GA0070988_1004214</name>
    <name evidence="2" type="ORF">BECKLPF1236C_GA0070990_1004213</name>
</gene>
<accession>A0A450XCR2</accession>